<comment type="caution">
    <text evidence="2">The sequence shown here is derived from an EMBL/GenBank/DDBJ whole genome shotgun (WGS) entry which is preliminary data.</text>
</comment>
<feature type="compositionally biased region" description="Basic and acidic residues" evidence="1">
    <location>
        <begin position="195"/>
        <end position="207"/>
    </location>
</feature>
<feature type="region of interest" description="Disordered" evidence="1">
    <location>
        <begin position="424"/>
        <end position="503"/>
    </location>
</feature>
<feature type="compositionally biased region" description="Basic and acidic residues" evidence="1">
    <location>
        <begin position="494"/>
        <end position="503"/>
    </location>
</feature>
<evidence type="ECO:0000313" key="2">
    <source>
        <dbReference type="EMBL" id="KAG5843845.1"/>
    </source>
</evidence>
<gene>
    <name evidence="2" type="ORF">ANANG_G00155220</name>
</gene>
<feature type="compositionally biased region" description="Polar residues" evidence="1">
    <location>
        <begin position="473"/>
        <end position="483"/>
    </location>
</feature>
<name>A0A9D3M7F4_ANGAN</name>
<feature type="compositionally biased region" description="Acidic residues" evidence="1">
    <location>
        <begin position="77"/>
        <end position="95"/>
    </location>
</feature>
<dbReference type="PANTHER" id="PTHR14726:SF1">
    <property type="entry name" value="JHY PROTEIN HOMOLOG"/>
    <property type="match status" value="1"/>
</dbReference>
<feature type="region of interest" description="Disordered" evidence="1">
    <location>
        <begin position="159"/>
        <end position="306"/>
    </location>
</feature>
<dbReference type="GO" id="GO:0035082">
    <property type="term" value="P:axoneme assembly"/>
    <property type="evidence" value="ECO:0007669"/>
    <property type="project" value="TreeGrafter"/>
</dbReference>
<evidence type="ECO:0000256" key="1">
    <source>
        <dbReference type="SAM" id="MobiDB-lite"/>
    </source>
</evidence>
<evidence type="ECO:0000313" key="3">
    <source>
        <dbReference type="Proteomes" id="UP001044222"/>
    </source>
</evidence>
<proteinExistence type="predicted"/>
<dbReference type="InterPro" id="IPR027968">
    <property type="entry name" value="JHY"/>
</dbReference>
<reference evidence="2" key="1">
    <citation type="submission" date="2021-01" db="EMBL/GenBank/DDBJ databases">
        <title>A chromosome-scale assembly of European eel, Anguilla anguilla.</title>
        <authorList>
            <person name="Henkel C."/>
            <person name="Jong-Raadsen S.A."/>
            <person name="Dufour S."/>
            <person name="Weltzien F.-A."/>
            <person name="Palstra A.P."/>
            <person name="Pelster B."/>
            <person name="Spaink H.P."/>
            <person name="Van Den Thillart G.E."/>
            <person name="Jansen H."/>
            <person name="Zahm M."/>
            <person name="Klopp C."/>
            <person name="Cedric C."/>
            <person name="Louis A."/>
            <person name="Berthelot C."/>
            <person name="Parey E."/>
            <person name="Roest Crollius H."/>
            <person name="Montfort J."/>
            <person name="Robinson-Rechavi M."/>
            <person name="Bucao C."/>
            <person name="Bouchez O."/>
            <person name="Gislard M."/>
            <person name="Lluch J."/>
            <person name="Milhes M."/>
            <person name="Lampietro C."/>
            <person name="Lopez Roques C."/>
            <person name="Donnadieu C."/>
            <person name="Braasch I."/>
            <person name="Desvignes T."/>
            <person name="Postlethwait J."/>
            <person name="Bobe J."/>
            <person name="Guiguen Y."/>
            <person name="Dirks R."/>
        </authorList>
    </citation>
    <scope>NUCLEOTIDE SEQUENCE</scope>
    <source>
        <strain evidence="2">Tag_6206</strain>
        <tissue evidence="2">Liver</tissue>
    </source>
</reference>
<dbReference type="PANTHER" id="PTHR14726">
    <property type="entry name" value="JHY PROTEIN HOMOLOG"/>
    <property type="match status" value="1"/>
</dbReference>
<dbReference type="Proteomes" id="UP001044222">
    <property type="component" value="Chromosome 8"/>
</dbReference>
<keyword evidence="3" id="KW-1185">Reference proteome</keyword>
<sequence>MDNTMELNRQNVIQAGTSDIGSKEEPEKSSLMEDAQISLWNSLESDTESLAQERRYQMELKTRIRQANEMVNPTNGEGEELEESSGEEERDDENDLEEFAEENHYIYDSLDVVAPQQGQINTVPHDTEVGEILREKRQDMLGYGPAEDEYAALRYDPNWRTNLKGDRPFEEGTQLLLEEEGSNVYASPGEGSPWKARDHSGNGEQKNRSARRQAPAVGFATDVVPDRCSESKSKPPPTPYYPSPQSVAVAGAETAVSERQSHHRTLHRPECAASNRRALADPAAVNRTHTRENQAVFHEPEDSYEEMNERYAKEYQLFYERESAHTHETTSNNQDSVYNGLNWSRRLSNMRQTKPKKDIVERNKITLGVRTKQASYLCAHGPKGAKEDHKNKQEPEAVEEIIQHQYLDPELRWQLKTQMLKVHREKKKGKREGLPIAQAPGSDQSERVNPSVPKMDAPLGCPAAVSNRDAPRSWSSTRQTPATRPSPRRCQIHSGDRTAHPTQ</sequence>
<protein>
    <submittedName>
        <fullName evidence="2">Uncharacterized protein</fullName>
    </submittedName>
</protein>
<dbReference type="EMBL" id="JAFIRN010000008">
    <property type="protein sequence ID" value="KAG5843845.1"/>
    <property type="molecule type" value="Genomic_DNA"/>
</dbReference>
<feature type="compositionally biased region" description="Basic and acidic residues" evidence="1">
    <location>
        <begin position="21"/>
        <end position="31"/>
    </location>
</feature>
<feature type="compositionally biased region" description="Basic and acidic residues" evidence="1">
    <location>
        <begin position="224"/>
        <end position="233"/>
    </location>
</feature>
<feature type="region of interest" description="Disordered" evidence="1">
    <location>
        <begin position="1"/>
        <end position="32"/>
    </location>
</feature>
<feature type="compositionally biased region" description="Polar residues" evidence="1">
    <location>
        <begin position="1"/>
        <end position="20"/>
    </location>
</feature>
<dbReference type="AlphaFoldDB" id="A0A9D3M7F4"/>
<organism evidence="2 3">
    <name type="scientific">Anguilla anguilla</name>
    <name type="common">European freshwater eel</name>
    <name type="synonym">Muraena anguilla</name>
    <dbReference type="NCBI Taxonomy" id="7936"/>
    <lineage>
        <taxon>Eukaryota</taxon>
        <taxon>Metazoa</taxon>
        <taxon>Chordata</taxon>
        <taxon>Craniata</taxon>
        <taxon>Vertebrata</taxon>
        <taxon>Euteleostomi</taxon>
        <taxon>Actinopterygii</taxon>
        <taxon>Neopterygii</taxon>
        <taxon>Teleostei</taxon>
        <taxon>Anguilliformes</taxon>
        <taxon>Anguillidae</taxon>
        <taxon>Anguilla</taxon>
    </lineage>
</organism>
<feature type="region of interest" description="Disordered" evidence="1">
    <location>
        <begin position="64"/>
        <end position="95"/>
    </location>
</feature>
<accession>A0A9D3M7F4</accession>